<feature type="signal peptide" evidence="3">
    <location>
        <begin position="1"/>
        <end position="22"/>
    </location>
</feature>
<dbReference type="Proteomes" id="UP001489902">
    <property type="component" value="Chromosome 2"/>
</dbReference>
<evidence type="ECO:0008006" key="6">
    <source>
        <dbReference type="Google" id="ProtNLM"/>
    </source>
</evidence>
<evidence type="ECO:0000256" key="1">
    <source>
        <dbReference type="SAM" id="MobiDB-lite"/>
    </source>
</evidence>
<evidence type="ECO:0000313" key="4">
    <source>
        <dbReference type="EMBL" id="WZH43979.1"/>
    </source>
</evidence>
<keyword evidence="2" id="KW-0472">Membrane</keyword>
<dbReference type="EMBL" id="CP151261">
    <property type="protein sequence ID" value="WZH43979.1"/>
    <property type="molecule type" value="Genomic_DNA"/>
</dbReference>
<keyword evidence="5" id="KW-1185">Reference proteome</keyword>
<protein>
    <recommendedName>
        <fullName evidence="6">Mid2 domain-containing protein</fullName>
    </recommendedName>
</protein>
<proteinExistence type="predicted"/>
<feature type="region of interest" description="Disordered" evidence="1">
    <location>
        <begin position="134"/>
        <end position="176"/>
    </location>
</feature>
<reference evidence="4 5" key="1">
    <citation type="submission" date="2024-04" db="EMBL/GenBank/DDBJ databases">
        <title>Complete genome sequence of Fusarium acuminatum.</title>
        <authorList>
            <person name="Lan B."/>
        </authorList>
    </citation>
    <scope>NUCLEOTIDE SEQUENCE [LARGE SCALE GENOMIC DNA]</scope>
    <source>
        <strain evidence="4">1A</strain>
    </source>
</reference>
<keyword evidence="2" id="KW-1133">Transmembrane helix</keyword>
<sequence>MIRPLPALVAAVAFAVYGGCESEFTKPGPAQYNSGEGDNQVYAVDDQINVEWKTDYEGDCNLFIWLDYPKLKSFQFYKEILGNTTDTSFAWNVTLDSFSIAQGISEDAVFHFILYSSKTNIPLANSASFNVSGSDAPLDNSRTSTSLPAEPPPETSMATSLVSTTSLASTTSDQPKTTGFVEVPAQEPENSGLSTAALVGISVGVTVVGLLISGAAGFFLWRRFDRRRNQMTGPSLEGPDFLKPELGGTQVLQIGSSELDSTREPQELWDTQKIGELGDENKIRSIVGLHEAP</sequence>
<evidence type="ECO:0000313" key="5">
    <source>
        <dbReference type="Proteomes" id="UP001489902"/>
    </source>
</evidence>
<feature type="transmembrane region" description="Helical" evidence="2">
    <location>
        <begin position="196"/>
        <end position="221"/>
    </location>
</feature>
<accession>A0ABZ2WW32</accession>
<name>A0ABZ2WW32_9HYPO</name>
<keyword evidence="2" id="KW-0812">Transmembrane</keyword>
<evidence type="ECO:0000256" key="3">
    <source>
        <dbReference type="SAM" id="SignalP"/>
    </source>
</evidence>
<organism evidence="4 5">
    <name type="scientific">Fusarium acuminatum</name>
    <dbReference type="NCBI Taxonomy" id="5515"/>
    <lineage>
        <taxon>Eukaryota</taxon>
        <taxon>Fungi</taxon>
        <taxon>Dikarya</taxon>
        <taxon>Ascomycota</taxon>
        <taxon>Pezizomycotina</taxon>
        <taxon>Sordariomycetes</taxon>
        <taxon>Hypocreomycetidae</taxon>
        <taxon>Hypocreales</taxon>
        <taxon>Nectriaceae</taxon>
        <taxon>Fusarium</taxon>
        <taxon>Fusarium tricinctum species complex</taxon>
    </lineage>
</organism>
<gene>
    <name evidence="4" type="ORF">QYS62_004993</name>
</gene>
<feature type="compositionally biased region" description="Low complexity" evidence="1">
    <location>
        <begin position="155"/>
        <end position="172"/>
    </location>
</feature>
<evidence type="ECO:0000256" key="2">
    <source>
        <dbReference type="SAM" id="Phobius"/>
    </source>
</evidence>
<keyword evidence="3" id="KW-0732">Signal</keyword>
<feature type="chain" id="PRO_5046449706" description="Mid2 domain-containing protein" evidence="3">
    <location>
        <begin position="23"/>
        <end position="293"/>
    </location>
</feature>